<dbReference type="EMBL" id="JBIMPM010000039">
    <property type="protein sequence ID" value="MFH5254635.1"/>
    <property type="molecule type" value="Genomic_DNA"/>
</dbReference>
<evidence type="ECO:0000313" key="3">
    <source>
        <dbReference type="Proteomes" id="UP001609186"/>
    </source>
</evidence>
<accession>A0ABW7L9M1</accession>
<feature type="region of interest" description="Disordered" evidence="1">
    <location>
        <begin position="32"/>
        <end position="56"/>
    </location>
</feature>
<dbReference type="Proteomes" id="UP001609186">
    <property type="component" value="Unassembled WGS sequence"/>
</dbReference>
<comment type="caution">
    <text evidence="2">The sequence shown here is derived from an EMBL/GenBank/DDBJ whole genome shotgun (WGS) entry which is preliminary data.</text>
</comment>
<dbReference type="RefSeq" id="WP_395130592.1">
    <property type="nucleotide sequence ID" value="NZ_JBIMPM010000039.1"/>
</dbReference>
<gene>
    <name evidence="2" type="ORF">ACGTRS_25710</name>
</gene>
<sequence length="56" mass="6352">MLTQQEWVARCAKRYVDRGGCAEQIAREAAQAAFDNRDGDESPEEAADTDMSYWTH</sequence>
<keyword evidence="3" id="KW-1185">Reference proteome</keyword>
<reference evidence="2 3" key="1">
    <citation type="submission" date="2024-10" db="EMBL/GenBank/DDBJ databases">
        <title>Burkholderia semiarida in Mexico.</title>
        <authorList>
            <person name="Estrada P."/>
        </authorList>
    </citation>
    <scope>NUCLEOTIDE SEQUENCE [LARGE SCALE GENOMIC DNA]</scope>
    <source>
        <strain evidence="2 3">CLM7-1</strain>
    </source>
</reference>
<evidence type="ECO:0000313" key="2">
    <source>
        <dbReference type="EMBL" id="MFH5254635.1"/>
    </source>
</evidence>
<organism evidence="2 3">
    <name type="scientific">Burkholderia semiarida</name>
    <dbReference type="NCBI Taxonomy" id="2843303"/>
    <lineage>
        <taxon>Bacteria</taxon>
        <taxon>Pseudomonadati</taxon>
        <taxon>Pseudomonadota</taxon>
        <taxon>Betaproteobacteria</taxon>
        <taxon>Burkholderiales</taxon>
        <taxon>Burkholderiaceae</taxon>
        <taxon>Burkholderia</taxon>
        <taxon>Burkholderia cepacia complex</taxon>
    </lineage>
</organism>
<proteinExistence type="predicted"/>
<protein>
    <submittedName>
        <fullName evidence="2">Uncharacterized protein</fullName>
    </submittedName>
</protein>
<name>A0ABW7L9M1_9BURK</name>
<evidence type="ECO:0000256" key="1">
    <source>
        <dbReference type="SAM" id="MobiDB-lite"/>
    </source>
</evidence>